<dbReference type="GO" id="GO:0004222">
    <property type="term" value="F:metalloendopeptidase activity"/>
    <property type="evidence" value="ECO:0007669"/>
    <property type="project" value="InterPro"/>
</dbReference>
<dbReference type="RefSeq" id="XP_064687930.1">
    <property type="nucleotide sequence ID" value="XM_064831062.1"/>
</dbReference>
<name>A0AAN7DR33_9FUNG</name>
<evidence type="ECO:0000313" key="3">
    <source>
        <dbReference type="Proteomes" id="UP001304243"/>
    </source>
</evidence>
<dbReference type="Proteomes" id="UP001304243">
    <property type="component" value="Unassembled WGS sequence"/>
</dbReference>
<comment type="caution">
    <text evidence="2">The sequence shown here is derived from an EMBL/GenBank/DDBJ whole genome shotgun (WGS) entry which is preliminary data.</text>
</comment>
<dbReference type="PROSITE" id="PS51885">
    <property type="entry name" value="NEPRILYSIN"/>
    <property type="match status" value="1"/>
</dbReference>
<feature type="domain" description="Peptidase M13 N-terminal" evidence="1">
    <location>
        <begin position="2"/>
        <end position="55"/>
    </location>
</feature>
<dbReference type="Pfam" id="PF05649">
    <property type="entry name" value="Peptidase_M13_N"/>
    <property type="match status" value="1"/>
</dbReference>
<organism evidence="2 3">
    <name type="scientific">Mucor velutinosus</name>
    <dbReference type="NCBI Taxonomy" id="708070"/>
    <lineage>
        <taxon>Eukaryota</taxon>
        <taxon>Fungi</taxon>
        <taxon>Fungi incertae sedis</taxon>
        <taxon>Mucoromycota</taxon>
        <taxon>Mucoromycotina</taxon>
        <taxon>Mucoromycetes</taxon>
        <taxon>Mucorales</taxon>
        <taxon>Mucorineae</taxon>
        <taxon>Mucoraceae</taxon>
        <taxon>Mucor</taxon>
    </lineage>
</organism>
<reference evidence="2 3" key="1">
    <citation type="submission" date="2022-11" db="EMBL/GenBank/DDBJ databases">
        <title>Mucor velutinosus strain NIH1002 WGS.</title>
        <authorList>
            <person name="Subramanian P."/>
            <person name="Mullikin J.C."/>
            <person name="Segre J.A."/>
            <person name="Zelazny A.M."/>
        </authorList>
    </citation>
    <scope>NUCLEOTIDE SEQUENCE [LARGE SCALE GENOMIC DNA]</scope>
    <source>
        <strain evidence="2 3">NIH1002</strain>
    </source>
</reference>
<gene>
    <name evidence="2" type="ORF">ATC70_011877</name>
</gene>
<proteinExistence type="predicted"/>
<dbReference type="InterPro" id="IPR008753">
    <property type="entry name" value="Peptidase_M13_N"/>
</dbReference>
<dbReference type="GO" id="GO:0006508">
    <property type="term" value="P:proteolysis"/>
    <property type="evidence" value="ECO:0007669"/>
    <property type="project" value="InterPro"/>
</dbReference>
<dbReference type="InterPro" id="IPR024079">
    <property type="entry name" value="MetalloPept_cat_dom_sf"/>
</dbReference>
<dbReference type="EMBL" id="JASEJX010000004">
    <property type="protein sequence ID" value="KAK4521264.1"/>
    <property type="molecule type" value="Genomic_DNA"/>
</dbReference>
<evidence type="ECO:0000313" key="2">
    <source>
        <dbReference type="EMBL" id="KAK4521264.1"/>
    </source>
</evidence>
<accession>A0AAN7DR33</accession>
<protein>
    <recommendedName>
        <fullName evidence="1">Peptidase M13 N-terminal domain-containing protein</fullName>
    </recommendedName>
</protein>
<dbReference type="SUPFAM" id="SSF55486">
    <property type="entry name" value="Metalloproteases ('zincins'), catalytic domain"/>
    <property type="match status" value="1"/>
</dbReference>
<evidence type="ECO:0000259" key="1">
    <source>
        <dbReference type="Pfam" id="PF05649"/>
    </source>
</evidence>
<sequence>MKHFGGEVQREQVASFINNIQSTWSERLNQVDWLDAVTRAKAVEKVNKINHKEAYSVVTPDVRSADSLANYYAAHQH</sequence>
<dbReference type="InterPro" id="IPR000718">
    <property type="entry name" value="Peptidase_M13"/>
</dbReference>
<dbReference type="GeneID" id="89955563"/>
<dbReference type="AlphaFoldDB" id="A0AAN7DR33"/>
<keyword evidence="3" id="KW-1185">Reference proteome</keyword>
<dbReference type="Gene3D" id="3.40.390.10">
    <property type="entry name" value="Collagenase (Catalytic Domain)"/>
    <property type="match status" value="1"/>
</dbReference>